<protein>
    <submittedName>
        <fullName evidence="3">Uncharacterized protein</fullName>
    </submittedName>
</protein>
<keyword evidence="2" id="KW-0812">Transmembrane</keyword>
<gene>
    <name evidence="3" type="ORF">BSTOLATCC_MIC20931</name>
</gene>
<reference evidence="3" key="1">
    <citation type="submission" date="2021-09" db="EMBL/GenBank/DDBJ databases">
        <authorList>
            <consortium name="AG Swart"/>
            <person name="Singh M."/>
            <person name="Singh A."/>
            <person name="Seah K."/>
            <person name="Emmerich C."/>
        </authorList>
    </citation>
    <scope>NUCLEOTIDE SEQUENCE</scope>
    <source>
        <strain evidence="3">ATCC30299</strain>
    </source>
</reference>
<comment type="caution">
    <text evidence="3">The sequence shown here is derived from an EMBL/GenBank/DDBJ whole genome shotgun (WGS) entry which is preliminary data.</text>
</comment>
<feature type="region of interest" description="Disordered" evidence="1">
    <location>
        <begin position="1371"/>
        <end position="1438"/>
    </location>
</feature>
<organism evidence="3 4">
    <name type="scientific">Blepharisma stoltei</name>
    <dbReference type="NCBI Taxonomy" id="1481888"/>
    <lineage>
        <taxon>Eukaryota</taxon>
        <taxon>Sar</taxon>
        <taxon>Alveolata</taxon>
        <taxon>Ciliophora</taxon>
        <taxon>Postciliodesmatophora</taxon>
        <taxon>Heterotrichea</taxon>
        <taxon>Heterotrichida</taxon>
        <taxon>Blepharismidae</taxon>
        <taxon>Blepharisma</taxon>
    </lineage>
</organism>
<evidence type="ECO:0000256" key="1">
    <source>
        <dbReference type="SAM" id="MobiDB-lite"/>
    </source>
</evidence>
<evidence type="ECO:0000313" key="4">
    <source>
        <dbReference type="Proteomes" id="UP001162131"/>
    </source>
</evidence>
<dbReference type="Proteomes" id="UP001162131">
    <property type="component" value="Unassembled WGS sequence"/>
</dbReference>
<dbReference type="EMBL" id="CAJZBQ010000020">
    <property type="protein sequence ID" value="CAG9318457.1"/>
    <property type="molecule type" value="Genomic_DNA"/>
</dbReference>
<keyword evidence="2" id="KW-0472">Membrane</keyword>
<evidence type="ECO:0000313" key="3">
    <source>
        <dbReference type="EMBL" id="CAG9318457.1"/>
    </source>
</evidence>
<keyword evidence="2" id="KW-1133">Transmembrane helix</keyword>
<proteinExistence type="predicted"/>
<feature type="compositionally biased region" description="Basic and acidic residues" evidence="1">
    <location>
        <begin position="1398"/>
        <end position="1422"/>
    </location>
</feature>
<name>A0AAU9IUC6_9CILI</name>
<sequence>MALLIFCILPIVLTCDFPDLPPLISYLSPAYDETNHLEASGRFLVPKTSITWDISVSVDSWFRIKAEPLNHDLQLSIYQNNFILKATESVQDEFLAISQKLNIGNYKITFEFINTINNGETDSLNENDCKLPNLYLNIGIHPYTRLKELIPATLSDYQEGFPDLSKVNDALKSLDLFSETYSENYIKISDIPNEDSALKTYTFHNPVINDDMKDIGFTGIWKVTLSIHHDFLTSGGIGILLSNNNKKKITNFSKLSCIAKGDCLIGKRVDKNAITLYTGFSTGDFYLTIFYAGMTSEEKEMLKSIGNKIPFSIHANLEPVLDKEDRFNCEAAHIPHSLNSPGLLDSKGFLRYSDRLIADFFSPIQYTEFEISQKSVIRIVTVEPSGIDVDILLKELNGKEIEKSSATGESEGILKVINEGKYRIEYRLANSLMSNPRHKFCETFMLEIGISPFEAVEGLVEYLGLNSCRDDSDELQNEFLKINTILSSKNANFEMNADDKKFYKVPIKSIWIGEEEVFRANFNIETTAYCYFDIYSDFVINDFTISLEKQISKKKRPELIRGDTSDMLKLGKHNRRSFQGELGPGIYTFKIWTGPTSKEIVYGESVVKTKKDSNLNILPNCGAFQLRIHVFAVKEEKLRNWACYEKDAQLIPSTFNTLDKLGVKDTPTGLLPATQYFSLNIVAPNSKQNDISHDITFYFEAETFLRVIIESQSSPMKISLKKGSKIEIIDESATKRLPSIYSLNQVLEKHQLYTLEISYYPINSDFCHTYTALISLIPTADIEKGYLKSCTNLLPDANFITERLLDTSTFSLFGFNNENGLSSLSNEPSYQFLQSCKPLKIEIPFTVTTEAAMMTGHLQSNFALSGIILELAQDDEIVHWGSFYASHRFELPPIPVPKGEYTLIIEEIEKSAIKTCASFSASVIAEDVSLWDDLEALVRKTETCAYIDQPQSLNLVGQLQSGNLHWHKLLKLDTILESTSFEFSVFQDSIIRVFIVPQTEILFTINLIKKSRPIERLFTVDISQLSDGLHSRISPGDYILEITYSSEYGMTSHKLCPTFEMDLDIKLLKDYNKLASKFICSGTAELPTVFDGKTSISEMSYMHNSKPLNHLIEVNLDKDTEIEARIAFENIFSGYISMELLKNNAVIGKSVGIENFSELLLPLPKGNYKLQIISSYNAELPNACWPLELSIQTEESKLELPVVGAMLPGSLKSKDAEAFGGPQAKDGSIDFEGTFIIKENIDSEVMKIYAPEHATVNIKTVSNSPDVMIESGIYQDKNFREPLDIIKHRKGFKSHFYELQPRKEPYYLLLTYTKEQSFKKSTTFDLKIVINAIKVVEKPQKENIESTNQEIKEKEVVAVQENNENKIKATIKKAEDIKNQNNDEPENVRPTDPVDPYNIEKDSQEKPSECHKKLGENKKNDFNNESQIESENNDGMKDNFAKAKKDPFSNNIKIKRDNEIGWSTYVYYIFYITIGLAAVYFISHMQKAPAPVRYEPIKMKKQKHTDEDEDIIDLRSTRFDSKTAKIEDN</sequence>
<accession>A0AAU9IUC6</accession>
<feature type="transmembrane region" description="Helical" evidence="2">
    <location>
        <begin position="1465"/>
        <end position="1483"/>
    </location>
</feature>
<evidence type="ECO:0000256" key="2">
    <source>
        <dbReference type="SAM" id="Phobius"/>
    </source>
</evidence>
<keyword evidence="4" id="KW-1185">Reference proteome</keyword>